<organism evidence="1 2">
    <name type="scientific">Persea americana</name>
    <name type="common">Avocado</name>
    <dbReference type="NCBI Taxonomy" id="3435"/>
    <lineage>
        <taxon>Eukaryota</taxon>
        <taxon>Viridiplantae</taxon>
        <taxon>Streptophyta</taxon>
        <taxon>Embryophyta</taxon>
        <taxon>Tracheophyta</taxon>
        <taxon>Spermatophyta</taxon>
        <taxon>Magnoliopsida</taxon>
        <taxon>Magnoliidae</taxon>
        <taxon>Laurales</taxon>
        <taxon>Lauraceae</taxon>
        <taxon>Persea</taxon>
    </lineage>
</organism>
<accession>A0ACC2LKL7</accession>
<name>A0ACC2LKL7_PERAE</name>
<protein>
    <submittedName>
        <fullName evidence="1">Uncharacterized protein</fullName>
    </submittedName>
</protein>
<sequence length="219" mass="25196">MLCNREGIRIFFLKIVSSMGCFFGCFPIKDGDRSQAHLFSNNASSKCRVTVAREKAALSDEYFVKRKLYPNVDFYSGLIYNSIGFPTEFFPVLFAIPRMAGYLSHWRESLDDPDTKIMRPQQLISGWNCKEGFLFPFLKKMVVKFDNKFSLDTSSQQHICQPLRLFSFFLLFFSKTLTRLLFLRASVCASIKSSIGDGVSSFWIENTNKYGEQSCFLSE</sequence>
<keyword evidence="2" id="KW-1185">Reference proteome</keyword>
<comment type="caution">
    <text evidence="1">The sequence shown here is derived from an EMBL/GenBank/DDBJ whole genome shotgun (WGS) entry which is preliminary data.</text>
</comment>
<reference evidence="1 2" key="1">
    <citation type="journal article" date="2022" name="Hortic Res">
        <title>A haplotype resolved chromosomal level avocado genome allows analysis of novel avocado genes.</title>
        <authorList>
            <person name="Nath O."/>
            <person name="Fletcher S.J."/>
            <person name="Hayward A."/>
            <person name="Shaw L.M."/>
            <person name="Masouleh A.K."/>
            <person name="Furtado A."/>
            <person name="Henry R.J."/>
            <person name="Mitter N."/>
        </authorList>
    </citation>
    <scope>NUCLEOTIDE SEQUENCE [LARGE SCALE GENOMIC DNA]</scope>
    <source>
        <strain evidence="2">cv. Hass</strain>
    </source>
</reference>
<dbReference type="EMBL" id="CM056816">
    <property type="protein sequence ID" value="KAJ8633969.1"/>
    <property type="molecule type" value="Genomic_DNA"/>
</dbReference>
<proteinExistence type="predicted"/>
<evidence type="ECO:0000313" key="1">
    <source>
        <dbReference type="EMBL" id="KAJ8633969.1"/>
    </source>
</evidence>
<evidence type="ECO:0000313" key="2">
    <source>
        <dbReference type="Proteomes" id="UP001234297"/>
    </source>
</evidence>
<dbReference type="Proteomes" id="UP001234297">
    <property type="component" value="Chromosome 8"/>
</dbReference>
<gene>
    <name evidence="1" type="ORF">MRB53_027305</name>
</gene>